<dbReference type="PANTHER" id="PTHR13683:SF685">
    <property type="entry name" value="EUKARYOTIC ASPARTYL PROTEASE FAMILY PROTEIN"/>
    <property type="match status" value="1"/>
</dbReference>
<dbReference type="PROSITE" id="PS51767">
    <property type="entry name" value="PEPTIDASE_A1"/>
    <property type="match status" value="1"/>
</dbReference>
<evidence type="ECO:0000313" key="4">
    <source>
        <dbReference type="Proteomes" id="UP000593572"/>
    </source>
</evidence>
<evidence type="ECO:0000259" key="2">
    <source>
        <dbReference type="PROSITE" id="PS51767"/>
    </source>
</evidence>
<dbReference type="InterPro" id="IPR033121">
    <property type="entry name" value="PEPTIDASE_A1"/>
</dbReference>
<accession>A0A7J8LUV3</accession>
<dbReference type="Pfam" id="PF14543">
    <property type="entry name" value="TAXi_N"/>
    <property type="match status" value="1"/>
</dbReference>
<dbReference type="PANTHER" id="PTHR13683">
    <property type="entry name" value="ASPARTYL PROTEASES"/>
    <property type="match status" value="1"/>
</dbReference>
<evidence type="ECO:0000256" key="1">
    <source>
        <dbReference type="ARBA" id="ARBA00007447"/>
    </source>
</evidence>
<comment type="caution">
    <text evidence="3">The sequence shown here is derived from an EMBL/GenBank/DDBJ whole genome shotgun (WGS) entry which is preliminary data.</text>
</comment>
<comment type="similarity">
    <text evidence="1">Belongs to the peptidase A1 family.</text>
</comment>
<gene>
    <name evidence="3" type="ORF">Golob_026270</name>
</gene>
<proteinExistence type="inferred from homology"/>
<reference evidence="3 4" key="1">
    <citation type="journal article" date="2019" name="Genome Biol. Evol.">
        <title>Insights into the evolution of the New World diploid cottons (Gossypium, subgenus Houzingenia) based on genome sequencing.</title>
        <authorList>
            <person name="Grover C.E."/>
            <person name="Arick M.A. 2nd"/>
            <person name="Thrash A."/>
            <person name="Conover J.L."/>
            <person name="Sanders W.S."/>
            <person name="Peterson D.G."/>
            <person name="Frelichowski J.E."/>
            <person name="Scheffler J.A."/>
            <person name="Scheffler B.E."/>
            <person name="Wendel J.F."/>
        </authorList>
    </citation>
    <scope>NUCLEOTIDE SEQUENCE [LARGE SCALE GENOMIC DNA]</scope>
    <source>
        <strain evidence="3">157</strain>
        <tissue evidence="3">Leaf</tissue>
    </source>
</reference>
<sequence length="140" mass="15527">MFDRISYHSSSVLLFSFIVVFSGVSRALSYGVINVKCKFAGSQRSLFDLKDDDSRRQLRILIGVDLPLGGSGRPDGLGLYYAKIGIGTPAKDYYVQVDTGTDIMWVNCIQCKECPKRSALGLYTVERTVSLKIPNHPNQT</sequence>
<dbReference type="InterPro" id="IPR032861">
    <property type="entry name" value="TAXi_N"/>
</dbReference>
<dbReference type="AlphaFoldDB" id="A0A7J8LUV3"/>
<dbReference type="EMBL" id="JABEZX010000005">
    <property type="protein sequence ID" value="MBA0556143.1"/>
    <property type="molecule type" value="Genomic_DNA"/>
</dbReference>
<name>A0A7J8LUV3_9ROSI</name>
<dbReference type="GO" id="GO:0006508">
    <property type="term" value="P:proteolysis"/>
    <property type="evidence" value="ECO:0007669"/>
    <property type="project" value="InterPro"/>
</dbReference>
<protein>
    <recommendedName>
        <fullName evidence="2">Peptidase A1 domain-containing protein</fullName>
    </recommendedName>
</protein>
<feature type="domain" description="Peptidase A1" evidence="2">
    <location>
        <begin position="80"/>
        <end position="140"/>
    </location>
</feature>
<keyword evidence="4" id="KW-1185">Reference proteome</keyword>
<dbReference type="Gene3D" id="2.40.70.10">
    <property type="entry name" value="Acid Proteases"/>
    <property type="match status" value="1"/>
</dbReference>
<organism evidence="3 4">
    <name type="scientific">Gossypium lobatum</name>
    <dbReference type="NCBI Taxonomy" id="34289"/>
    <lineage>
        <taxon>Eukaryota</taxon>
        <taxon>Viridiplantae</taxon>
        <taxon>Streptophyta</taxon>
        <taxon>Embryophyta</taxon>
        <taxon>Tracheophyta</taxon>
        <taxon>Spermatophyta</taxon>
        <taxon>Magnoliopsida</taxon>
        <taxon>eudicotyledons</taxon>
        <taxon>Gunneridae</taxon>
        <taxon>Pentapetalae</taxon>
        <taxon>rosids</taxon>
        <taxon>malvids</taxon>
        <taxon>Malvales</taxon>
        <taxon>Malvaceae</taxon>
        <taxon>Malvoideae</taxon>
        <taxon>Gossypium</taxon>
    </lineage>
</organism>
<dbReference type="SUPFAM" id="SSF50630">
    <property type="entry name" value="Acid proteases"/>
    <property type="match status" value="1"/>
</dbReference>
<dbReference type="GO" id="GO:0004190">
    <property type="term" value="F:aspartic-type endopeptidase activity"/>
    <property type="evidence" value="ECO:0007669"/>
    <property type="project" value="InterPro"/>
</dbReference>
<dbReference type="Proteomes" id="UP000593572">
    <property type="component" value="Unassembled WGS sequence"/>
</dbReference>
<dbReference type="InterPro" id="IPR001461">
    <property type="entry name" value="Aspartic_peptidase_A1"/>
</dbReference>
<evidence type="ECO:0000313" key="3">
    <source>
        <dbReference type="EMBL" id="MBA0556143.1"/>
    </source>
</evidence>
<dbReference type="InterPro" id="IPR021109">
    <property type="entry name" value="Peptidase_aspartic_dom_sf"/>
</dbReference>